<keyword evidence="3" id="KW-0472">Membrane</keyword>
<dbReference type="InterPro" id="IPR053465">
    <property type="entry name" value="Sortase_Class_E"/>
</dbReference>
<keyword evidence="3" id="KW-0812">Transmembrane</keyword>
<accession>A0A1Q5PT90</accession>
<dbReference type="Pfam" id="PF04203">
    <property type="entry name" value="Sortase"/>
    <property type="match status" value="1"/>
</dbReference>
<dbReference type="InterPro" id="IPR005754">
    <property type="entry name" value="Sortase"/>
</dbReference>
<dbReference type="STRING" id="156892.BM477_00850"/>
<feature type="active site" description="Acyl-thioester intermediate" evidence="2">
    <location>
        <position position="217"/>
    </location>
</feature>
<dbReference type="AlphaFoldDB" id="A0A1Q5PT90"/>
<keyword evidence="5" id="KW-1185">Reference proteome</keyword>
<proteinExistence type="predicted"/>
<evidence type="ECO:0000256" key="2">
    <source>
        <dbReference type="PIRSR" id="PIRSR605754-1"/>
    </source>
</evidence>
<dbReference type="SUPFAM" id="SSF63817">
    <property type="entry name" value="Sortase"/>
    <property type="match status" value="1"/>
</dbReference>
<dbReference type="InterPro" id="IPR023365">
    <property type="entry name" value="Sortase_dom-sf"/>
</dbReference>
<evidence type="ECO:0000313" key="5">
    <source>
        <dbReference type="Proteomes" id="UP000186465"/>
    </source>
</evidence>
<gene>
    <name evidence="4" type="ORF">BM477_00850</name>
</gene>
<dbReference type="Gene3D" id="2.40.260.10">
    <property type="entry name" value="Sortase"/>
    <property type="match status" value="1"/>
</dbReference>
<keyword evidence="3" id="KW-1133">Transmembrane helix</keyword>
<protein>
    <recommendedName>
        <fullName evidence="6">Class E sortase</fullName>
    </recommendedName>
</protein>
<dbReference type="EMBL" id="MPDM01000001">
    <property type="protein sequence ID" value="OKL50675.1"/>
    <property type="molecule type" value="Genomic_DNA"/>
</dbReference>
<evidence type="ECO:0008006" key="6">
    <source>
        <dbReference type="Google" id="ProtNLM"/>
    </source>
</evidence>
<sequence length="257" mass="28852">MAATTSKQPRTAKQWFRWGFFNLIGAIGEIFILAAYVVGMFLVWQVYWTTFEVEGVRQEQVSTWHEQLPEAPQTVSNDLRYDAPPPIGPVNHGDVFATMYVPRWNMLAIPIAQGEDQYILDQAFAGHYVNSIKTAMPGELGNFSVAAHRRSYGNSFREIDTLQPGDPIVVETKDAYLIFHVYQHQLVLPEQVEVIHPVPGQPMGTEPTERLMTLTTCATATGGQFGNSHRYIQHLKLDHWVPRSSGIPVELTQSGGN</sequence>
<dbReference type="CDD" id="cd05830">
    <property type="entry name" value="Sortase_E"/>
    <property type="match status" value="1"/>
</dbReference>
<dbReference type="NCBIfam" id="NF033747">
    <property type="entry name" value="class_E_sortase"/>
    <property type="match status" value="1"/>
</dbReference>
<dbReference type="Proteomes" id="UP000186465">
    <property type="component" value="Unassembled WGS sequence"/>
</dbReference>
<comment type="caution">
    <text evidence="4">The sequence shown here is derived from an EMBL/GenBank/DDBJ whole genome shotgun (WGS) entry which is preliminary data.</text>
</comment>
<organism evidence="4 5">
    <name type="scientific">Boudabousia marimammalium</name>
    <dbReference type="NCBI Taxonomy" id="156892"/>
    <lineage>
        <taxon>Bacteria</taxon>
        <taxon>Bacillati</taxon>
        <taxon>Actinomycetota</taxon>
        <taxon>Actinomycetes</taxon>
        <taxon>Actinomycetales</taxon>
        <taxon>Actinomycetaceae</taxon>
        <taxon>Boudabousia</taxon>
    </lineage>
</organism>
<keyword evidence="1" id="KW-0378">Hydrolase</keyword>
<feature type="transmembrane region" description="Helical" evidence="3">
    <location>
        <begin position="20"/>
        <end position="44"/>
    </location>
</feature>
<dbReference type="InterPro" id="IPR042003">
    <property type="entry name" value="Sortase_E"/>
</dbReference>
<evidence type="ECO:0000256" key="3">
    <source>
        <dbReference type="SAM" id="Phobius"/>
    </source>
</evidence>
<evidence type="ECO:0000313" key="4">
    <source>
        <dbReference type="EMBL" id="OKL50675.1"/>
    </source>
</evidence>
<reference evidence="5" key="1">
    <citation type="submission" date="2016-11" db="EMBL/GenBank/DDBJ databases">
        <title>Actinomyces gypaetusis sp. nov. isolated from Gypaetus barbatus in Qinghai Tibet Plateau China.</title>
        <authorList>
            <person name="Meng X."/>
        </authorList>
    </citation>
    <scope>NUCLEOTIDE SEQUENCE [LARGE SCALE GENOMIC DNA]</scope>
    <source>
        <strain evidence="5">DSM 15383</strain>
    </source>
</reference>
<evidence type="ECO:0000256" key="1">
    <source>
        <dbReference type="ARBA" id="ARBA00022801"/>
    </source>
</evidence>
<feature type="active site" description="Proton donor/acceptor" evidence="2">
    <location>
        <position position="148"/>
    </location>
</feature>
<name>A0A1Q5PT90_9ACTO</name>
<dbReference type="GO" id="GO:0016787">
    <property type="term" value="F:hydrolase activity"/>
    <property type="evidence" value="ECO:0007669"/>
    <property type="project" value="UniProtKB-KW"/>
</dbReference>